<proteinExistence type="predicted"/>
<dbReference type="RefSeq" id="WP_342632803.1">
    <property type="nucleotide sequence ID" value="NZ_CP152382.1"/>
</dbReference>
<evidence type="ECO:0000313" key="3">
    <source>
        <dbReference type="EMBL" id="XAF56255.1"/>
    </source>
</evidence>
<name>A0ABZ3EAE8_9GAMM</name>
<dbReference type="EMBL" id="CP152382">
    <property type="protein sequence ID" value="XAF56255.1"/>
    <property type="molecule type" value="Genomic_DNA"/>
</dbReference>
<keyword evidence="2" id="KW-0732">Signal</keyword>
<gene>
    <name evidence="3" type="ORF">AAGT77_20250</name>
</gene>
<dbReference type="Proteomes" id="UP001445268">
    <property type="component" value="Plasmid unnamed2"/>
</dbReference>
<keyword evidence="3" id="KW-0614">Plasmid</keyword>
<protein>
    <submittedName>
        <fullName evidence="3">Conjugal transfer protein TraH</fullName>
    </submittedName>
</protein>
<keyword evidence="4" id="KW-1185">Reference proteome</keyword>
<reference evidence="3 4" key="1">
    <citation type="submission" date="2024-04" db="EMBL/GenBank/DDBJ databases">
        <title>Marinobacter sp. SBY-1.</title>
        <authorList>
            <person name="Pan C."/>
        </authorList>
    </citation>
    <scope>NUCLEOTIDE SEQUENCE [LARGE SCALE GENOMIC DNA]</scope>
    <source>
        <strain evidence="3 4">SBY-1</strain>
        <plasmid evidence="3 4">unnamed2</plasmid>
    </source>
</reference>
<organism evidence="3 4">
    <name type="scientific">Marinobacter alkaliphilus</name>
    <dbReference type="NCBI Taxonomy" id="254719"/>
    <lineage>
        <taxon>Bacteria</taxon>
        <taxon>Pseudomonadati</taxon>
        <taxon>Pseudomonadota</taxon>
        <taxon>Gammaproteobacteria</taxon>
        <taxon>Pseudomonadales</taxon>
        <taxon>Marinobacteraceae</taxon>
        <taxon>Marinobacter</taxon>
    </lineage>
</organism>
<evidence type="ECO:0000313" key="4">
    <source>
        <dbReference type="Proteomes" id="UP001445268"/>
    </source>
</evidence>
<sequence length="459" mass="50240">MSRMKTFLITLTATMLVATSAQSWALSSSLSDMARDLKESIRTTSPTSTFNEGAGFADGGRVRVRFKAPQFTGVKLWEVTPPSMSASCSGVDIHLGALSLITKDQLVNLIEQIPAMAPYLVILAIQKMCDGCASAIAEFMEKANNFGQMTFGRCEDNMAKLVDWGAAKFARNKSTAEGFSGEDPSPDDAAAVQSEGNPDRIESKNIVTAYLQEEGFEARLLPGVSAEQARNLILTLTGSAIIEVVTADDGNRTPEAKVLKPGRTDNLIFSLVEGLEIEGTQCNDDACMSPEENVVIIGEWSGLFAPIFNIVNPANSNSIVNRMRVYYDVDADPLQANLTDEEKEYLPQLPGVYAFARNLAEMNLRIPPEFVEAQAKIYAIEAAYDFMLKMTVDLRRELAGVQQVGGPEVYQSVMGNIDTAQQNLMAEHELLMAIVLSEQANSFTEMRTMIDMHRTLRGR</sequence>
<evidence type="ECO:0000256" key="2">
    <source>
        <dbReference type="SAM" id="SignalP"/>
    </source>
</evidence>
<dbReference type="InterPro" id="IPR010927">
    <property type="entry name" value="T4SS_TraH"/>
</dbReference>
<feature type="region of interest" description="Disordered" evidence="1">
    <location>
        <begin position="175"/>
        <end position="198"/>
    </location>
</feature>
<dbReference type="Pfam" id="PF06122">
    <property type="entry name" value="TraH"/>
    <property type="match status" value="1"/>
</dbReference>
<feature type="chain" id="PRO_5045781839" evidence="2">
    <location>
        <begin position="26"/>
        <end position="459"/>
    </location>
</feature>
<accession>A0ABZ3EAE8</accession>
<geneLocation type="plasmid" evidence="3 4">
    <name>unnamed2</name>
</geneLocation>
<feature type="signal peptide" evidence="2">
    <location>
        <begin position="1"/>
        <end position="25"/>
    </location>
</feature>
<evidence type="ECO:0000256" key="1">
    <source>
        <dbReference type="SAM" id="MobiDB-lite"/>
    </source>
</evidence>